<name>A0A8R1XPX7_ONCVO</name>
<evidence type="ECO:0000313" key="2">
    <source>
        <dbReference type="Proteomes" id="UP000024404"/>
    </source>
</evidence>
<dbReference type="EMBL" id="CMVM020000350">
    <property type="status" value="NOT_ANNOTATED_CDS"/>
    <property type="molecule type" value="Genomic_DNA"/>
</dbReference>
<dbReference type="AlphaFoldDB" id="A0A8R1XPX7"/>
<dbReference type="EnsemblMetazoa" id="OVOC11261.1">
    <property type="protein sequence ID" value="OVOC11261.1"/>
    <property type="gene ID" value="WBGene00248070"/>
</dbReference>
<sequence>MKIRNGNSLIAKSLQNNSNRLIAIRSSFNFIYNTICTLQVLSGINHVKYISYTSINENCRSENALRNTTILLSVSMDSDKILKDTEIKI</sequence>
<proteinExistence type="predicted"/>
<reference evidence="1" key="2">
    <citation type="submission" date="2022-06" db="UniProtKB">
        <authorList>
            <consortium name="EnsemblMetazoa"/>
        </authorList>
    </citation>
    <scope>IDENTIFICATION</scope>
</reference>
<dbReference type="Proteomes" id="UP000024404">
    <property type="component" value="Unassembled WGS sequence"/>
</dbReference>
<keyword evidence="2" id="KW-1185">Reference proteome</keyword>
<accession>A0A8R1XPX7</accession>
<organism evidence="1 2">
    <name type="scientific">Onchocerca volvulus</name>
    <dbReference type="NCBI Taxonomy" id="6282"/>
    <lineage>
        <taxon>Eukaryota</taxon>
        <taxon>Metazoa</taxon>
        <taxon>Ecdysozoa</taxon>
        <taxon>Nematoda</taxon>
        <taxon>Chromadorea</taxon>
        <taxon>Rhabditida</taxon>
        <taxon>Spirurina</taxon>
        <taxon>Spiruromorpha</taxon>
        <taxon>Filarioidea</taxon>
        <taxon>Onchocercidae</taxon>
        <taxon>Onchocerca</taxon>
    </lineage>
</organism>
<evidence type="ECO:0000313" key="1">
    <source>
        <dbReference type="EnsemblMetazoa" id="OVOC11261.1"/>
    </source>
</evidence>
<reference evidence="2" key="1">
    <citation type="submission" date="2013-10" db="EMBL/GenBank/DDBJ databases">
        <title>Genome sequencing of Onchocerca volvulus.</title>
        <authorList>
            <person name="Cotton J."/>
            <person name="Tsai J."/>
            <person name="Stanley E."/>
            <person name="Tracey A."/>
            <person name="Holroyd N."/>
            <person name="Lustigman S."/>
            <person name="Berriman M."/>
        </authorList>
    </citation>
    <scope>NUCLEOTIDE SEQUENCE</scope>
</reference>
<protein>
    <submittedName>
        <fullName evidence="1">Uncharacterized protein</fullName>
    </submittedName>
</protein>